<proteinExistence type="predicted"/>
<evidence type="ECO:0000313" key="2">
    <source>
        <dbReference type="Proteomes" id="UP000037146"/>
    </source>
</evidence>
<gene>
    <name evidence="1" type="ORF">AC625_17415</name>
</gene>
<protein>
    <submittedName>
        <fullName evidence="1">Uncharacterized protein</fullName>
    </submittedName>
</protein>
<keyword evidence="2" id="KW-1185">Reference proteome</keyword>
<dbReference type="EMBL" id="LFZW01000001">
    <property type="protein sequence ID" value="KMY51089.1"/>
    <property type="molecule type" value="Genomic_DNA"/>
</dbReference>
<comment type="caution">
    <text evidence="1">The sequence shown here is derived from an EMBL/GenBank/DDBJ whole genome shotgun (WGS) entry which is preliminary data.</text>
</comment>
<accession>A0A0K9GWL7</accession>
<name>A0A0K9GWL7_9BACI</name>
<sequence>MPPHLARKFEVWLVRHEIDGRPARISVFPLVDADPGSLSDGVFIKSVIDVLVFITVSHRKTGNIAPARKSQFWGFDAYFHFHAINLSFFHLLLQNYCKISEYSII</sequence>
<dbReference type="AlphaFoldDB" id="A0A0K9GWL7"/>
<dbReference type="Proteomes" id="UP000037146">
    <property type="component" value="Unassembled WGS sequence"/>
</dbReference>
<reference evidence="2" key="1">
    <citation type="submission" date="2015-07" db="EMBL/GenBank/DDBJ databases">
        <title>Genome sequencing project for genomic taxonomy and phylogenomics of Bacillus-like bacteria.</title>
        <authorList>
            <person name="Liu B."/>
            <person name="Wang J."/>
            <person name="Zhu Y."/>
            <person name="Liu G."/>
            <person name="Chen Q."/>
            <person name="Chen Z."/>
            <person name="Lan J."/>
            <person name="Che J."/>
            <person name="Ge C."/>
            <person name="Shi H."/>
            <person name="Pan Z."/>
            <person name="Liu X."/>
        </authorList>
    </citation>
    <scope>NUCLEOTIDE SEQUENCE [LARGE SCALE GENOMIC DNA]</scope>
    <source>
        <strain evidence="2">FJAT-27997</strain>
    </source>
</reference>
<organism evidence="1 2">
    <name type="scientific">Peribacillus loiseleuriae</name>
    <dbReference type="NCBI Taxonomy" id="1679170"/>
    <lineage>
        <taxon>Bacteria</taxon>
        <taxon>Bacillati</taxon>
        <taxon>Bacillota</taxon>
        <taxon>Bacilli</taxon>
        <taxon>Bacillales</taxon>
        <taxon>Bacillaceae</taxon>
        <taxon>Peribacillus</taxon>
    </lineage>
</organism>
<evidence type="ECO:0000313" key="1">
    <source>
        <dbReference type="EMBL" id="KMY51089.1"/>
    </source>
</evidence>
<dbReference type="STRING" id="1679170.AC625_17415"/>
<dbReference type="PATRIC" id="fig|1679170.3.peg.3961"/>